<reference evidence="1 2" key="1">
    <citation type="submission" date="2013-07" db="EMBL/GenBank/DDBJ databases">
        <title>The Genome Sequence of Kwoniella mangroviensis CBS10435.</title>
        <authorList>
            <consortium name="The Broad Institute Genome Sequencing Platform"/>
            <person name="Cuomo C."/>
            <person name="Litvintseva A."/>
            <person name="Chen Y."/>
            <person name="Heitman J."/>
            <person name="Sun S."/>
            <person name="Springer D."/>
            <person name="Dromer F."/>
            <person name="Young S.K."/>
            <person name="Zeng Q."/>
            <person name="Gargeya S."/>
            <person name="Fitzgerald M."/>
            <person name="Abouelleil A."/>
            <person name="Alvarado L."/>
            <person name="Berlin A.M."/>
            <person name="Chapman S.B."/>
            <person name="Dewar J."/>
            <person name="Goldberg J."/>
            <person name="Griggs A."/>
            <person name="Gujja S."/>
            <person name="Hansen M."/>
            <person name="Howarth C."/>
            <person name="Imamovic A."/>
            <person name="Larimer J."/>
            <person name="McCowan C."/>
            <person name="Murphy C."/>
            <person name="Pearson M."/>
            <person name="Priest M."/>
            <person name="Roberts A."/>
            <person name="Saif S."/>
            <person name="Shea T."/>
            <person name="Sykes S."/>
            <person name="Wortman J."/>
            <person name="Nusbaum C."/>
            <person name="Birren B."/>
        </authorList>
    </citation>
    <scope>NUCLEOTIDE SEQUENCE [LARGE SCALE GENOMIC DNA]</scope>
    <source>
        <strain evidence="1 2">CBS 10435</strain>
    </source>
</reference>
<dbReference type="Proteomes" id="UP000092583">
    <property type="component" value="Unassembled WGS sequence"/>
</dbReference>
<name>A0A1B9IWW0_9TREE</name>
<dbReference type="EMBL" id="KI669460">
    <property type="protein sequence ID" value="OCF60008.1"/>
    <property type="molecule type" value="Genomic_DNA"/>
</dbReference>
<reference evidence="2" key="2">
    <citation type="submission" date="2013-12" db="EMBL/GenBank/DDBJ databases">
        <title>Evolution of pathogenesis and genome organization in the Tremellales.</title>
        <authorList>
            <person name="Cuomo C."/>
            <person name="Litvintseva A."/>
            <person name="Heitman J."/>
            <person name="Chen Y."/>
            <person name="Sun S."/>
            <person name="Springer D."/>
            <person name="Dromer F."/>
            <person name="Young S."/>
            <person name="Zeng Q."/>
            <person name="Chapman S."/>
            <person name="Gujja S."/>
            <person name="Saif S."/>
            <person name="Birren B."/>
        </authorList>
    </citation>
    <scope>NUCLEOTIDE SEQUENCE [LARGE SCALE GENOMIC DNA]</scope>
    <source>
        <strain evidence="2">CBS 10435</strain>
    </source>
</reference>
<dbReference type="AlphaFoldDB" id="A0A1B9IWW0"/>
<keyword evidence="2" id="KW-1185">Reference proteome</keyword>
<organism evidence="1 2">
    <name type="scientific">Kwoniella mangroviensis CBS 10435</name>
    <dbReference type="NCBI Taxonomy" id="1331196"/>
    <lineage>
        <taxon>Eukaryota</taxon>
        <taxon>Fungi</taxon>
        <taxon>Dikarya</taxon>
        <taxon>Basidiomycota</taxon>
        <taxon>Agaricomycotina</taxon>
        <taxon>Tremellomycetes</taxon>
        <taxon>Tremellales</taxon>
        <taxon>Cryptococcaceae</taxon>
        <taxon>Kwoniella</taxon>
    </lineage>
</organism>
<gene>
    <name evidence="1" type="ORF">L486_02681</name>
</gene>
<accession>A0A1B9IWW0</accession>
<evidence type="ECO:0000313" key="2">
    <source>
        <dbReference type="Proteomes" id="UP000092583"/>
    </source>
</evidence>
<protein>
    <submittedName>
        <fullName evidence="1">Uncharacterized protein</fullName>
    </submittedName>
</protein>
<proteinExistence type="predicted"/>
<sequence length="151" mass="17061">MGGILRDAPPSNTCEPFIPPDDQVDQVCFVNMTCANYICDYWHAGIARRNITLDHDGHYAERQFCYVPNGTLANERFVEAKREAGEEICPGNMTTFYKNSSATLRLRTGAGWEYGYGEEHGWKSRLWLWGMAWVMSVGVKLVVDGMGWGDL</sequence>
<evidence type="ECO:0000313" key="1">
    <source>
        <dbReference type="EMBL" id="OCF60008.1"/>
    </source>
</evidence>